<evidence type="ECO:0000313" key="3">
    <source>
        <dbReference type="Proteomes" id="UP000054217"/>
    </source>
</evidence>
<keyword evidence="3" id="KW-1185">Reference proteome</keyword>
<sequence length="445" mass="49690">MPVIPQVTAALASRSLVFHAPLGKSRFSLDASGVAGVFGGEEAVSAMATVHVYKHRKWLGWYNSPGSYEIAQRYGKLADSKFFNGLFPGVHADPATLFEFDGWVGPKFRAAHSGTVIDETPHLAALMMKECAEMPSSLKVKGRESRTVGVTIAELRHIPKPEERPPRSRAFAPIYASVPILVSFITCVMCLLVSDWYSFSMILLGIIVSGISCLVIGSGTFVFKHPKPAKGSPQGDGILRSDGDIIVLRGEEAAVNSITRGKFSLQFDRDPHYQYIGWCSVLLMIQFIAQLLLIPQGTLFGQMMFVASLAVSWAYNLWLSSIDKERIQREILKKVLGGPKFIKYELPSWTSMVVFVLLILQAEEPEKIMDFLLPNDTKPWRKWKGAIIDRLKSAKDLNFNEADWDDKNFNDVDKELLETLFQDARDAYKGFKMYCEVSDSKSSQT</sequence>
<keyword evidence="1" id="KW-1133">Transmembrane helix</keyword>
<accession>A0A0C3IFC4</accession>
<proteinExistence type="predicted"/>
<name>A0A0C3IFC4_PISTI</name>
<dbReference type="Proteomes" id="UP000054217">
    <property type="component" value="Unassembled WGS sequence"/>
</dbReference>
<feature type="transmembrane region" description="Helical" evidence="1">
    <location>
        <begin position="170"/>
        <end position="194"/>
    </location>
</feature>
<feature type="transmembrane region" description="Helical" evidence="1">
    <location>
        <begin position="200"/>
        <end position="223"/>
    </location>
</feature>
<dbReference type="EMBL" id="KN832061">
    <property type="protein sequence ID" value="KIN95732.1"/>
    <property type="molecule type" value="Genomic_DNA"/>
</dbReference>
<keyword evidence="1" id="KW-0472">Membrane</keyword>
<protein>
    <submittedName>
        <fullName evidence="2">Uncharacterized protein</fullName>
    </submittedName>
</protein>
<keyword evidence="1" id="KW-0812">Transmembrane</keyword>
<dbReference type="HOGENOM" id="CLU_025274_1_1_1"/>
<dbReference type="STRING" id="870435.A0A0C3IFC4"/>
<evidence type="ECO:0000256" key="1">
    <source>
        <dbReference type="SAM" id="Phobius"/>
    </source>
</evidence>
<reference evidence="3" key="2">
    <citation type="submission" date="2015-01" db="EMBL/GenBank/DDBJ databases">
        <title>Evolutionary Origins and Diversification of the Mycorrhizal Mutualists.</title>
        <authorList>
            <consortium name="DOE Joint Genome Institute"/>
            <consortium name="Mycorrhizal Genomics Consortium"/>
            <person name="Kohler A."/>
            <person name="Kuo A."/>
            <person name="Nagy L.G."/>
            <person name="Floudas D."/>
            <person name="Copeland A."/>
            <person name="Barry K.W."/>
            <person name="Cichocki N."/>
            <person name="Veneault-Fourrey C."/>
            <person name="LaButti K."/>
            <person name="Lindquist E.A."/>
            <person name="Lipzen A."/>
            <person name="Lundell T."/>
            <person name="Morin E."/>
            <person name="Murat C."/>
            <person name="Riley R."/>
            <person name="Ohm R."/>
            <person name="Sun H."/>
            <person name="Tunlid A."/>
            <person name="Henrissat B."/>
            <person name="Grigoriev I.V."/>
            <person name="Hibbett D.S."/>
            <person name="Martin F."/>
        </authorList>
    </citation>
    <scope>NUCLEOTIDE SEQUENCE [LARGE SCALE GENOMIC DNA]</scope>
    <source>
        <strain evidence="3">Marx 270</strain>
    </source>
</reference>
<gene>
    <name evidence="2" type="ORF">M404DRAFT_1007232</name>
</gene>
<dbReference type="AlphaFoldDB" id="A0A0C3IFC4"/>
<feature type="transmembrane region" description="Helical" evidence="1">
    <location>
        <begin position="275"/>
        <end position="293"/>
    </location>
</feature>
<reference evidence="2 3" key="1">
    <citation type="submission" date="2014-04" db="EMBL/GenBank/DDBJ databases">
        <authorList>
            <consortium name="DOE Joint Genome Institute"/>
            <person name="Kuo A."/>
            <person name="Kohler A."/>
            <person name="Costa M.D."/>
            <person name="Nagy L.G."/>
            <person name="Floudas D."/>
            <person name="Copeland A."/>
            <person name="Barry K.W."/>
            <person name="Cichocki N."/>
            <person name="Veneault-Fourrey C."/>
            <person name="LaButti K."/>
            <person name="Lindquist E.A."/>
            <person name="Lipzen A."/>
            <person name="Lundell T."/>
            <person name="Morin E."/>
            <person name="Murat C."/>
            <person name="Sun H."/>
            <person name="Tunlid A."/>
            <person name="Henrissat B."/>
            <person name="Grigoriev I.V."/>
            <person name="Hibbett D.S."/>
            <person name="Martin F."/>
            <person name="Nordberg H.P."/>
            <person name="Cantor M.N."/>
            <person name="Hua S.X."/>
        </authorList>
    </citation>
    <scope>NUCLEOTIDE SEQUENCE [LARGE SCALE GENOMIC DNA]</scope>
    <source>
        <strain evidence="2 3">Marx 270</strain>
    </source>
</reference>
<dbReference type="OrthoDB" id="2366471at2759"/>
<dbReference type="InParanoid" id="A0A0C3IFC4"/>
<feature type="transmembrane region" description="Helical" evidence="1">
    <location>
        <begin position="299"/>
        <end position="320"/>
    </location>
</feature>
<organism evidence="2 3">
    <name type="scientific">Pisolithus tinctorius Marx 270</name>
    <dbReference type="NCBI Taxonomy" id="870435"/>
    <lineage>
        <taxon>Eukaryota</taxon>
        <taxon>Fungi</taxon>
        <taxon>Dikarya</taxon>
        <taxon>Basidiomycota</taxon>
        <taxon>Agaricomycotina</taxon>
        <taxon>Agaricomycetes</taxon>
        <taxon>Agaricomycetidae</taxon>
        <taxon>Boletales</taxon>
        <taxon>Sclerodermatineae</taxon>
        <taxon>Pisolithaceae</taxon>
        <taxon>Pisolithus</taxon>
    </lineage>
</organism>
<evidence type="ECO:0000313" key="2">
    <source>
        <dbReference type="EMBL" id="KIN95732.1"/>
    </source>
</evidence>